<dbReference type="Proteomes" id="UP000823749">
    <property type="component" value="Unassembled WGS sequence"/>
</dbReference>
<feature type="compositionally biased region" description="Basic and acidic residues" evidence="1">
    <location>
        <begin position="84"/>
        <end position="99"/>
    </location>
</feature>
<evidence type="ECO:0000313" key="4">
    <source>
        <dbReference type="Proteomes" id="UP000823749"/>
    </source>
</evidence>
<dbReference type="PROSITE" id="PS51257">
    <property type="entry name" value="PROKAR_LIPOPROTEIN"/>
    <property type="match status" value="1"/>
</dbReference>
<name>A0AAV6HIA7_9ERIC</name>
<comment type="caution">
    <text evidence="3">The sequence shown here is derived from an EMBL/GenBank/DDBJ whole genome shotgun (WGS) entry which is preliminary data.</text>
</comment>
<dbReference type="AlphaFoldDB" id="A0AAV6HIA7"/>
<reference evidence="3" key="1">
    <citation type="submission" date="2020-08" db="EMBL/GenBank/DDBJ databases">
        <title>Plant Genome Project.</title>
        <authorList>
            <person name="Zhang R.-G."/>
        </authorList>
    </citation>
    <scope>NUCLEOTIDE SEQUENCE</scope>
    <source>
        <strain evidence="3">WSP0</strain>
        <tissue evidence="3">Leaf</tissue>
    </source>
</reference>
<proteinExistence type="predicted"/>
<evidence type="ECO:0000256" key="1">
    <source>
        <dbReference type="SAM" id="MobiDB-lite"/>
    </source>
</evidence>
<evidence type="ECO:0000256" key="2">
    <source>
        <dbReference type="SAM" id="SignalP"/>
    </source>
</evidence>
<feature type="chain" id="PRO_5043607998" evidence="2">
    <location>
        <begin position="27"/>
        <end position="130"/>
    </location>
</feature>
<feature type="region of interest" description="Disordered" evidence="1">
    <location>
        <begin position="31"/>
        <end position="65"/>
    </location>
</feature>
<sequence length="130" mass="14343">MKFKAPNDHHLLLLLLVLACLPFTMANWIGSGDAGPAEEHRQRPVPFAPLGTAPTSPHQDLPTKDDSYSDIEVTYGFRAPAPADARDEDQTNKEPEAYKQLKNNLSPVIRQRLTELLKKALTVESAIEAA</sequence>
<protein>
    <submittedName>
        <fullName evidence="3">Uncharacterized protein</fullName>
    </submittedName>
</protein>
<organism evidence="3 4">
    <name type="scientific">Rhododendron griersonianum</name>
    <dbReference type="NCBI Taxonomy" id="479676"/>
    <lineage>
        <taxon>Eukaryota</taxon>
        <taxon>Viridiplantae</taxon>
        <taxon>Streptophyta</taxon>
        <taxon>Embryophyta</taxon>
        <taxon>Tracheophyta</taxon>
        <taxon>Spermatophyta</taxon>
        <taxon>Magnoliopsida</taxon>
        <taxon>eudicotyledons</taxon>
        <taxon>Gunneridae</taxon>
        <taxon>Pentapetalae</taxon>
        <taxon>asterids</taxon>
        <taxon>Ericales</taxon>
        <taxon>Ericaceae</taxon>
        <taxon>Ericoideae</taxon>
        <taxon>Rhodoreae</taxon>
        <taxon>Rhododendron</taxon>
    </lineage>
</organism>
<gene>
    <name evidence="3" type="ORF">RHGRI_038967</name>
</gene>
<feature type="region of interest" description="Disordered" evidence="1">
    <location>
        <begin position="79"/>
        <end position="100"/>
    </location>
</feature>
<feature type="signal peptide" evidence="2">
    <location>
        <begin position="1"/>
        <end position="26"/>
    </location>
</feature>
<dbReference type="EMBL" id="JACTNZ010000047">
    <property type="protein sequence ID" value="KAG5512681.1"/>
    <property type="molecule type" value="Genomic_DNA"/>
</dbReference>
<keyword evidence="2" id="KW-0732">Signal</keyword>
<keyword evidence="4" id="KW-1185">Reference proteome</keyword>
<evidence type="ECO:0000313" key="3">
    <source>
        <dbReference type="EMBL" id="KAG5512681.1"/>
    </source>
</evidence>
<accession>A0AAV6HIA7</accession>